<organism evidence="1 2">
    <name type="scientific">Nonlabens ulvanivorans</name>
    <name type="common">Persicivirga ulvanivorans</name>
    <dbReference type="NCBI Taxonomy" id="906888"/>
    <lineage>
        <taxon>Bacteria</taxon>
        <taxon>Pseudomonadati</taxon>
        <taxon>Bacteroidota</taxon>
        <taxon>Flavobacteriia</taxon>
        <taxon>Flavobacteriales</taxon>
        <taxon>Flavobacteriaceae</taxon>
        <taxon>Nonlabens</taxon>
    </lineage>
</organism>
<keyword evidence="1" id="KW-0121">Carboxypeptidase</keyword>
<name>A0A081DDM0_NONUL</name>
<gene>
    <name evidence="1" type="ORF">JCM19296_2620</name>
</gene>
<accession>A0A081DDM0</accession>
<evidence type="ECO:0000313" key="2">
    <source>
        <dbReference type="Proteomes" id="UP000028980"/>
    </source>
</evidence>
<keyword evidence="1" id="KW-0645">Protease</keyword>
<reference evidence="1 2" key="1">
    <citation type="journal article" date="2014" name="Genome Announc.">
        <title>Draft Genome Sequences of Marine Flavobacterium Nonlabens Strains NR17, NR24, NR27, NR32, NR33, and Ara13.</title>
        <authorList>
            <person name="Nakanishi M."/>
            <person name="Meirelles P."/>
            <person name="Suzuki R."/>
            <person name="Takatani N."/>
            <person name="Mino S."/>
            <person name="Suda W."/>
            <person name="Oshima K."/>
            <person name="Hattori M."/>
            <person name="Ohkuma M."/>
            <person name="Hosokawa M."/>
            <person name="Miyashita K."/>
            <person name="Thompson F.L."/>
            <person name="Niwa A."/>
            <person name="Sawabe T."/>
            <person name="Sawabe T."/>
        </authorList>
    </citation>
    <scope>NUCLEOTIDE SEQUENCE [LARGE SCALE GENOMIC DNA]</scope>
    <source>
        <strain evidence="2">JCM19296</strain>
    </source>
</reference>
<sequence>MFRNTRLFIEPHSDSFRNPIRYTDNPLMSGYISDLNLEALKNTVPFQHNNYGRGDVIGFTDNTQFRAFWYGTNKLLMNAIFFAEEM</sequence>
<evidence type="ECO:0000313" key="1">
    <source>
        <dbReference type="EMBL" id="GAK77016.1"/>
    </source>
</evidence>
<protein>
    <submittedName>
        <fullName evidence="1">Secreted protein containing N-terminalzinc-dependent carboxypeptidase related domain</fullName>
    </submittedName>
</protein>
<proteinExistence type="predicted"/>
<dbReference type="EMBL" id="BBLG01000006">
    <property type="protein sequence ID" value="GAK77016.1"/>
    <property type="molecule type" value="Genomic_DNA"/>
</dbReference>
<dbReference type="AlphaFoldDB" id="A0A081DDM0"/>
<dbReference type="Proteomes" id="UP000028980">
    <property type="component" value="Unassembled WGS sequence"/>
</dbReference>
<dbReference type="GO" id="GO:0004180">
    <property type="term" value="F:carboxypeptidase activity"/>
    <property type="evidence" value="ECO:0007669"/>
    <property type="project" value="UniProtKB-KW"/>
</dbReference>
<keyword evidence="1" id="KW-0378">Hydrolase</keyword>
<comment type="caution">
    <text evidence="1">The sequence shown here is derived from an EMBL/GenBank/DDBJ whole genome shotgun (WGS) entry which is preliminary data.</text>
</comment>